<dbReference type="Proteomes" id="UP000825051">
    <property type="component" value="Chromosome"/>
</dbReference>
<gene>
    <name evidence="3" type="ORF">K0B96_14275</name>
</gene>
<evidence type="ECO:0000313" key="4">
    <source>
        <dbReference type="Proteomes" id="UP000825051"/>
    </source>
</evidence>
<dbReference type="Gene3D" id="2.40.10.10">
    <property type="entry name" value="Trypsin-like serine proteases"/>
    <property type="match status" value="2"/>
</dbReference>
<dbReference type="Pfam" id="PF13365">
    <property type="entry name" value="Trypsin_2"/>
    <property type="match status" value="1"/>
</dbReference>
<keyword evidence="4" id="KW-1185">Reference proteome</keyword>
<reference evidence="3" key="1">
    <citation type="submission" date="2021-08" db="EMBL/GenBank/DDBJ databases">
        <title>Genome of a novel bacterium of the phylum Verrucomicrobia, Oleiharenicola sp. KSB-15.</title>
        <authorList>
            <person name="Chung J.-H."/>
            <person name="Ahn J.-H."/>
            <person name="Yoon Y."/>
            <person name="Kim D.-Y."/>
            <person name="An S.-H."/>
            <person name="Park I."/>
            <person name="Yeon J."/>
        </authorList>
    </citation>
    <scope>NUCLEOTIDE SEQUENCE</scope>
    <source>
        <strain evidence="3">KSB-15</strain>
    </source>
</reference>
<proteinExistence type="predicted"/>
<feature type="chain" id="PRO_5034803474" evidence="1">
    <location>
        <begin position="35"/>
        <end position="1585"/>
    </location>
</feature>
<dbReference type="InterPro" id="IPR002372">
    <property type="entry name" value="PQQ_rpt_dom"/>
</dbReference>
<name>A0A8F9TSW7_9BACT</name>
<dbReference type="RefSeq" id="WP_220161555.1">
    <property type="nucleotide sequence ID" value="NZ_CP080507.1"/>
</dbReference>
<dbReference type="SUPFAM" id="SSF48726">
    <property type="entry name" value="Immunoglobulin"/>
    <property type="match status" value="2"/>
</dbReference>
<dbReference type="PANTHER" id="PTHR34512">
    <property type="entry name" value="CELL SURFACE PROTEIN"/>
    <property type="match status" value="1"/>
</dbReference>
<keyword evidence="1" id="KW-0732">Signal</keyword>
<dbReference type="InterPro" id="IPR003599">
    <property type="entry name" value="Ig_sub"/>
</dbReference>
<sequence>MFLPWLKLVRPQARGLVFAARFTLGLAAGSAVWAAGIPQTPVAPTDLALAPYNTVGEVMTNTNSPDGAYRGTGFVVGERVVLSAAHVFFSPELPGWNRGQWYWLPGANPANINRYDLGVAPRSFRVLAGYAAAVDRTVDAATQLDEFNRDTVALLFYAPVDPAGTAPLSFDALAGTGTFSLVGYPAEVGGATALYGRMYSHGPGGVAATFSAEGPAQDYTGNPMALFRSPDLITGGGQSGGPVFRLIDGEWRAVGLVLAGARDYSYMIARSLDADTHALIDGANIDTQPGIPGQLTQSLPNMALVAPVLRDDGSIVYALQGGSLHAVSATGTELWAGPVPPSEFLVKQMAESPNGDIIVLAYNLVVLDGATGAIKWSTPVTNAYAFAVGSGGEVYVQTPNRLTVISADGVPGWSVTLLGDDRISAAPPVIGPDGNIYILHNGRLLGFSPAGRATLDFATPGSDLAVGPNGTLYVLYNELNVRAVSPAGQQLWYRPYHTAHVTILADGRVLMLDGAAPDLVFLSPDGVELSRRRLNTGAYSIATDGHSMIYTSGSYYVRATTFDGEEHWSLALNNRPVYLSPANQLYIRTETALQVIRTETGATAGVWQGNGGNDQARRSANAPAVAPQVVRSPLSADGYAGFRAELKVIATGSYPLSYEWRHDGVIVQNAFGPKLVLPQASFSDSGSYTVTIRNRAGEVTSAAANLNITQAGFGRTVWQSPATTVESAPAVGANGTTYVVLSQPAAGYNLPQVSLLAIDGSGNELWRAPLEINNPEHSPPLVGDDGTIYVPGAGIVWAISPAGVLRWTKTFSTPRSGSVPYLALSPDDRLYVLHRGLLMRLRSDGTEEWSVSVPVSVQPVVRSDGTVIISGFTFVSPAGVVTHPGSGGVSLIAPGNQIVGNTSIYDSQGMLLFAPTTTLSGNVRLLTTTGDLVTDSGEILPLFGNVSHRLSKPLYPTKWVLADLGDSRILLNSSPGGLEIWKTDGTQVMSSATSGDGVLTPKGLLIGMSPVRATVIGFPPSDGPWPQASADARRTWRAPAQPVWTPPPPKSVSISGASSFYVGFPISLSAQVDGAGPFDFQWSRDGVRVAGQSSATFAIGGQTADAGRYTVKAIGPTGSVTSSAFVVSALQPTDATPGTYAGLVHDGSQNEVLRYVLVIGPDRTFQLVVVRPQGNGLSRGKLTPTGDGAIHLGPTVSFNWNGTNFSLGSGFTTETRTGVTGVAPNGLPVGLYTGGAADGSNARSAAFVFADGAIWWAHYNQSGTCQMPDDALTLEDATCHVSATADGVLRFTQSSSNHSGAFKPFAVVWTGRARQERLANLSTRGVISAASPTLISGFVTANGTRDLLLRGAGPALSPYFSDPAVLLAQPRLRLISAQGVEMKRAEAWWASVDKDLLRDTAVRVGAFPFAPAGADAALQSTLNAGAFTAILESAGASGGIALTEIYDASATAGARVMNLSTRGYAGSDAEALIGGFVIRGTAPLSLLVRAVGPGLASALGNSVVATNPRLRLYDQAGNMIASNEGWAFAPFSEEVADTAVQVGAFPLARLDAAMLLTLEPGAYTAMIDAGAARPGIALFEIYLGP</sequence>
<accession>A0A8F9TSW7</accession>
<dbReference type="InterPro" id="IPR036179">
    <property type="entry name" value="Ig-like_dom_sf"/>
</dbReference>
<feature type="signal peptide" evidence="1">
    <location>
        <begin position="1"/>
        <end position="34"/>
    </location>
</feature>
<dbReference type="InterPro" id="IPR007110">
    <property type="entry name" value="Ig-like_dom"/>
</dbReference>
<feature type="domain" description="Ig-like" evidence="2">
    <location>
        <begin position="627"/>
        <end position="707"/>
    </location>
</feature>
<dbReference type="InterPro" id="IPR009003">
    <property type="entry name" value="Peptidase_S1_PA"/>
</dbReference>
<evidence type="ECO:0000256" key="1">
    <source>
        <dbReference type="SAM" id="SignalP"/>
    </source>
</evidence>
<dbReference type="PROSITE" id="PS50835">
    <property type="entry name" value="IG_LIKE"/>
    <property type="match status" value="1"/>
</dbReference>
<dbReference type="Gene3D" id="2.60.40.10">
    <property type="entry name" value="Immunoglobulins"/>
    <property type="match status" value="2"/>
</dbReference>
<dbReference type="SUPFAM" id="SSF50494">
    <property type="entry name" value="Trypsin-like serine proteases"/>
    <property type="match status" value="1"/>
</dbReference>
<dbReference type="SMART" id="SM00409">
    <property type="entry name" value="IG"/>
    <property type="match status" value="1"/>
</dbReference>
<dbReference type="InterPro" id="IPR013783">
    <property type="entry name" value="Ig-like_fold"/>
</dbReference>
<dbReference type="Pfam" id="PF13360">
    <property type="entry name" value="PQQ_2"/>
    <property type="match status" value="2"/>
</dbReference>
<dbReference type="PANTHER" id="PTHR34512:SF30">
    <property type="entry name" value="OUTER MEMBRANE PROTEIN ASSEMBLY FACTOR BAMB"/>
    <property type="match status" value="1"/>
</dbReference>
<organism evidence="3 4">
    <name type="scientific">Horticoccus luteus</name>
    <dbReference type="NCBI Taxonomy" id="2862869"/>
    <lineage>
        <taxon>Bacteria</taxon>
        <taxon>Pseudomonadati</taxon>
        <taxon>Verrucomicrobiota</taxon>
        <taxon>Opitutia</taxon>
        <taxon>Opitutales</taxon>
        <taxon>Opitutaceae</taxon>
        <taxon>Horticoccus</taxon>
    </lineage>
</organism>
<dbReference type="Gene3D" id="2.40.128.630">
    <property type="match status" value="1"/>
</dbReference>
<evidence type="ECO:0000259" key="2">
    <source>
        <dbReference type="PROSITE" id="PS50835"/>
    </source>
</evidence>
<dbReference type="InterPro" id="IPR018391">
    <property type="entry name" value="PQQ_b-propeller_rpt"/>
</dbReference>
<dbReference type="EMBL" id="CP080507">
    <property type="protein sequence ID" value="QYM78451.1"/>
    <property type="molecule type" value="Genomic_DNA"/>
</dbReference>
<dbReference type="SUPFAM" id="SSF69304">
    <property type="entry name" value="Tricorn protease N-terminal domain"/>
    <property type="match status" value="1"/>
</dbReference>
<dbReference type="KEGG" id="ole:K0B96_14275"/>
<protein>
    <submittedName>
        <fullName evidence="3">PQQ-binding-like beta-propeller repeat protein</fullName>
    </submittedName>
</protein>
<dbReference type="SMART" id="SM00564">
    <property type="entry name" value="PQQ"/>
    <property type="match status" value="6"/>
</dbReference>
<evidence type="ECO:0000313" key="3">
    <source>
        <dbReference type="EMBL" id="QYM78451.1"/>
    </source>
</evidence>
<dbReference type="InterPro" id="IPR043504">
    <property type="entry name" value="Peptidase_S1_PA_chymotrypsin"/>
</dbReference>
<dbReference type="CDD" id="cd00096">
    <property type="entry name" value="Ig"/>
    <property type="match status" value="1"/>
</dbReference>